<protein>
    <submittedName>
        <fullName evidence="1">Uncharacterized protein</fullName>
    </submittedName>
</protein>
<evidence type="ECO:0000313" key="2">
    <source>
        <dbReference type="Proteomes" id="UP000322245"/>
    </source>
</evidence>
<proteinExistence type="predicted"/>
<sequence length="302" mass="35067">MPPQLGDPAWLNDEHEGGGIACRQCPGRWKGLARRSTTKKHYKIHHNVVFDDAAVDRRKTWARGIEREYEVVIPEGEGPGLRRWLARVSVKRAIEYQYQVEREDYEKGSVYPLDTVLDLVEWWPPAATSEERPPEYRLSELPIYACVAWAVAELACEEGAGERMEEMNKLRRLIGPLAKAMRRGVRNDIIQALKPLRPRLHPDLLPPSIDITLDMVNYLSRQAIPAFADLARESTLRRFVWDLDLARGSIDWEALERVGEERGPWDEVRERERVVRRVRGDYILDWVQGAVDPEEKARWMRV</sequence>
<dbReference type="Proteomes" id="UP000322245">
    <property type="component" value="Unassembled WGS sequence"/>
</dbReference>
<gene>
    <name evidence="1" type="ORF">B9479_004460</name>
</gene>
<comment type="caution">
    <text evidence="1">The sequence shown here is derived from an EMBL/GenBank/DDBJ whole genome shotgun (WGS) entry which is preliminary data.</text>
</comment>
<evidence type="ECO:0000313" key="1">
    <source>
        <dbReference type="EMBL" id="TYJ54868.1"/>
    </source>
</evidence>
<organism evidence="1 2">
    <name type="scientific">Cryptococcus floricola</name>
    <dbReference type="NCBI Taxonomy" id="2591691"/>
    <lineage>
        <taxon>Eukaryota</taxon>
        <taxon>Fungi</taxon>
        <taxon>Dikarya</taxon>
        <taxon>Basidiomycota</taxon>
        <taxon>Agaricomycotina</taxon>
        <taxon>Tremellomycetes</taxon>
        <taxon>Tremellales</taxon>
        <taxon>Cryptococcaceae</taxon>
        <taxon>Cryptococcus</taxon>
    </lineage>
</organism>
<reference evidence="1 2" key="1">
    <citation type="submission" date="2017-05" db="EMBL/GenBank/DDBJ databases">
        <title>The Genome Sequence of Tsuchiyaea wingfieldii DSM 27421.</title>
        <authorList>
            <person name="Cuomo C."/>
            <person name="Passer A."/>
            <person name="Billmyre B."/>
            <person name="Heitman J."/>
        </authorList>
    </citation>
    <scope>NUCLEOTIDE SEQUENCE [LARGE SCALE GENOMIC DNA]</scope>
    <source>
        <strain evidence="1 2">DSM 27421</strain>
    </source>
</reference>
<accession>A0A5D3AVU6</accession>
<dbReference type="EMBL" id="NIDF01000051">
    <property type="protein sequence ID" value="TYJ54868.1"/>
    <property type="molecule type" value="Genomic_DNA"/>
</dbReference>
<name>A0A5D3AVU6_9TREE</name>
<dbReference type="AlphaFoldDB" id="A0A5D3AVU6"/>
<keyword evidence="2" id="KW-1185">Reference proteome</keyword>